<organism evidence="2 3">
    <name type="scientific">Thermomonas hydrothermalis</name>
    <dbReference type="NCBI Taxonomy" id="213588"/>
    <lineage>
        <taxon>Bacteria</taxon>
        <taxon>Pseudomonadati</taxon>
        <taxon>Pseudomonadota</taxon>
        <taxon>Gammaproteobacteria</taxon>
        <taxon>Lysobacterales</taxon>
        <taxon>Lysobacteraceae</taxon>
        <taxon>Thermomonas</taxon>
    </lineage>
</organism>
<protein>
    <submittedName>
        <fullName evidence="2">Acyl-CoA synthetase (AMP-forming)/AMP-acid ligase II</fullName>
    </submittedName>
</protein>
<dbReference type="AlphaFoldDB" id="A0A1M4YLE5"/>
<evidence type="ECO:0000313" key="3">
    <source>
        <dbReference type="Proteomes" id="UP000242857"/>
    </source>
</evidence>
<dbReference type="STRING" id="213588.SAMN02745204_01720"/>
<dbReference type="Gene3D" id="3.40.50.12780">
    <property type="entry name" value="N-terminal domain of ligase-like"/>
    <property type="match status" value="1"/>
</dbReference>
<dbReference type="PANTHER" id="PTHR43767">
    <property type="entry name" value="LONG-CHAIN-FATTY-ACID--COA LIGASE"/>
    <property type="match status" value="1"/>
</dbReference>
<dbReference type="Proteomes" id="UP000242857">
    <property type="component" value="Unassembled WGS sequence"/>
</dbReference>
<evidence type="ECO:0000313" key="2">
    <source>
        <dbReference type="EMBL" id="SHF06599.1"/>
    </source>
</evidence>
<dbReference type="InterPro" id="IPR042099">
    <property type="entry name" value="ANL_N_sf"/>
</dbReference>
<dbReference type="NCBIfam" id="NF006754">
    <property type="entry name" value="PRK09274.1"/>
    <property type="match status" value="1"/>
</dbReference>
<dbReference type="PROSITE" id="PS00455">
    <property type="entry name" value="AMP_BINDING"/>
    <property type="match status" value="1"/>
</dbReference>
<dbReference type="InterPro" id="IPR000873">
    <property type="entry name" value="AMP-dep_synth/lig_dom"/>
</dbReference>
<gene>
    <name evidence="2" type="ORF">SAMN02745204_01720</name>
</gene>
<dbReference type="SUPFAM" id="SSF56801">
    <property type="entry name" value="Acetyl-CoA synthetase-like"/>
    <property type="match status" value="1"/>
</dbReference>
<accession>A0A1M4YLE5</accession>
<sequence length="583" mass="62694">MATMPAGLTLAWRCSSTAGSIHPRWGGDNAAMTSICNIAAALPRLAQAQPDQVAIRCPGRRGRYDVALTYAQLDARSDAIAAGLARHGIGRGTRTVVMVRPTPEFFLLMFALFKAGAVPVLVDPGIDRRALKQCLDEAQPQAFIGIPLALLAKTLLGWACSASVRITTGRWPLLADATLARIEADGAGAGPQLAATDGEDVAAILFTSGSTGVPKGVVYRHRHFVAQIDMLRQAFGITPGGVDFPTFPPFALFDPALGLTSIIPDMDPTRPAQADPRKLHAAIARFGATQLFGSPALMRVLAEYGEALPTLRRVTSAGAPVPPQVVERMLTLLPREAQFWTPYGATECLPVAVIEGRELLTLRARTESGAGTCVGRPVAGNTVRIIAISDAPIADWSQVQEVPPGVVGEITVAGPSATDSYFNRDAQTALAKIRETLPDGSHRIVHRMGDLGWFDDEGRLWFCGRKSQRVVLDAQTTLCTEQVEPIFNTHPQVLRTALVGVGPAGAQQPVLVFELRPGVKANPVEVADELRHIAQGFVHTARIERFLHYPKPFPVDIRHNAKIGREALAVWATQQLQRQGVMR</sequence>
<name>A0A1M4YLE5_9GAMM</name>
<keyword evidence="2" id="KW-0436">Ligase</keyword>
<dbReference type="EMBL" id="FQUK01000028">
    <property type="protein sequence ID" value="SHF06599.1"/>
    <property type="molecule type" value="Genomic_DNA"/>
</dbReference>
<feature type="domain" description="AMP-dependent synthetase/ligase" evidence="1">
    <location>
        <begin position="46"/>
        <end position="422"/>
    </location>
</feature>
<dbReference type="Pfam" id="PF00501">
    <property type="entry name" value="AMP-binding"/>
    <property type="match status" value="1"/>
</dbReference>
<keyword evidence="3" id="KW-1185">Reference proteome</keyword>
<dbReference type="CDD" id="cd05910">
    <property type="entry name" value="FACL_like_1"/>
    <property type="match status" value="1"/>
</dbReference>
<dbReference type="NCBIfam" id="NF045786">
    <property type="entry name" value="OlefBLtnSynXan"/>
    <property type="match status" value="1"/>
</dbReference>
<dbReference type="PANTHER" id="PTHR43767:SF1">
    <property type="entry name" value="NONRIBOSOMAL PEPTIDE SYNTHASE PES1 (EUROFUNG)-RELATED"/>
    <property type="match status" value="1"/>
</dbReference>
<dbReference type="GO" id="GO:0016874">
    <property type="term" value="F:ligase activity"/>
    <property type="evidence" value="ECO:0007669"/>
    <property type="project" value="UniProtKB-KW"/>
</dbReference>
<evidence type="ECO:0000259" key="1">
    <source>
        <dbReference type="Pfam" id="PF00501"/>
    </source>
</evidence>
<dbReference type="InterPro" id="IPR020845">
    <property type="entry name" value="AMP-binding_CS"/>
</dbReference>
<dbReference type="InterPro" id="IPR054888">
    <property type="entry name" value="OlefBLtnSyn"/>
</dbReference>
<dbReference type="InterPro" id="IPR050237">
    <property type="entry name" value="ATP-dep_AMP-bd_enzyme"/>
</dbReference>
<reference evidence="3" key="1">
    <citation type="submission" date="2016-11" db="EMBL/GenBank/DDBJ databases">
        <authorList>
            <person name="Varghese N."/>
            <person name="Submissions S."/>
        </authorList>
    </citation>
    <scope>NUCLEOTIDE SEQUENCE [LARGE SCALE GENOMIC DNA]</scope>
    <source>
        <strain evidence="3">DSM 14834</strain>
    </source>
</reference>
<proteinExistence type="predicted"/>